<evidence type="ECO:0000256" key="1">
    <source>
        <dbReference type="ARBA" id="ARBA00004429"/>
    </source>
</evidence>
<name>A0A1V9FBV0_9BACT</name>
<dbReference type="InterPro" id="IPR045863">
    <property type="entry name" value="CorA_TM1_TM2"/>
</dbReference>
<accession>A0A1V9FBV0</accession>
<dbReference type="FunFam" id="1.20.58.340:FF:000001">
    <property type="entry name" value="Magnesium transport protein CorA"/>
    <property type="match status" value="1"/>
</dbReference>
<evidence type="ECO:0000256" key="8">
    <source>
        <dbReference type="ARBA" id="ARBA00022842"/>
    </source>
</evidence>
<evidence type="ECO:0000256" key="9">
    <source>
        <dbReference type="ARBA" id="ARBA00022989"/>
    </source>
</evidence>
<evidence type="ECO:0000256" key="6">
    <source>
        <dbReference type="ARBA" id="ARBA00022519"/>
    </source>
</evidence>
<dbReference type="InterPro" id="IPR002523">
    <property type="entry name" value="MgTranspt_CorA/ZnTranspt_ZntB"/>
</dbReference>
<evidence type="ECO:0000256" key="13">
    <source>
        <dbReference type="RuleBase" id="RU362010"/>
    </source>
</evidence>
<keyword evidence="8 13" id="KW-0460">Magnesium</keyword>
<keyword evidence="5 13" id="KW-1003">Cell membrane</keyword>
<proteinExistence type="inferred from homology"/>
<dbReference type="OrthoDB" id="9803416at2"/>
<dbReference type="InterPro" id="IPR050829">
    <property type="entry name" value="CorA_MIT"/>
</dbReference>
<evidence type="ECO:0000256" key="12">
    <source>
        <dbReference type="ARBA" id="ARBA00034269"/>
    </source>
</evidence>
<evidence type="ECO:0000313" key="14">
    <source>
        <dbReference type="EMBL" id="OQP55845.1"/>
    </source>
</evidence>
<comment type="function">
    <text evidence="13">Mediates influx of magnesium ions.</text>
</comment>
<dbReference type="Pfam" id="PF01544">
    <property type="entry name" value="CorA"/>
    <property type="match status" value="1"/>
</dbReference>
<evidence type="ECO:0000256" key="11">
    <source>
        <dbReference type="ARBA" id="ARBA00023136"/>
    </source>
</evidence>
<dbReference type="NCBIfam" id="TIGR00383">
    <property type="entry name" value="corA"/>
    <property type="match status" value="1"/>
</dbReference>
<evidence type="ECO:0000256" key="10">
    <source>
        <dbReference type="ARBA" id="ARBA00023065"/>
    </source>
</evidence>
<organism evidence="14 15">
    <name type="scientific">Niastella yeongjuensis</name>
    <dbReference type="NCBI Taxonomy" id="354355"/>
    <lineage>
        <taxon>Bacteria</taxon>
        <taxon>Pseudomonadati</taxon>
        <taxon>Bacteroidota</taxon>
        <taxon>Chitinophagia</taxon>
        <taxon>Chitinophagales</taxon>
        <taxon>Chitinophagaceae</taxon>
        <taxon>Niastella</taxon>
    </lineage>
</organism>
<dbReference type="GO" id="GO:0015095">
    <property type="term" value="F:magnesium ion transmembrane transporter activity"/>
    <property type="evidence" value="ECO:0007669"/>
    <property type="project" value="UniProtKB-UniRule"/>
</dbReference>
<evidence type="ECO:0000256" key="7">
    <source>
        <dbReference type="ARBA" id="ARBA00022692"/>
    </source>
</evidence>
<feature type="transmembrane region" description="Helical" evidence="13">
    <location>
        <begin position="289"/>
        <end position="309"/>
    </location>
</feature>
<dbReference type="Gene3D" id="1.20.58.340">
    <property type="entry name" value="Magnesium transport protein CorA, transmembrane region"/>
    <property type="match status" value="1"/>
</dbReference>
<dbReference type="SUPFAM" id="SSF143865">
    <property type="entry name" value="CorA soluble domain-like"/>
    <property type="match status" value="1"/>
</dbReference>
<dbReference type="GO" id="GO:0005886">
    <property type="term" value="C:plasma membrane"/>
    <property type="evidence" value="ECO:0007669"/>
    <property type="project" value="UniProtKB-SubCell"/>
</dbReference>
<comment type="caution">
    <text evidence="14">The sequence shown here is derived from an EMBL/GenBank/DDBJ whole genome shotgun (WGS) entry which is preliminary data.</text>
</comment>
<keyword evidence="9 13" id="KW-1133">Transmembrane helix</keyword>
<protein>
    <recommendedName>
        <fullName evidence="3 13">Magnesium transport protein CorA</fullName>
    </recommendedName>
</protein>
<dbReference type="Gene3D" id="3.30.460.20">
    <property type="entry name" value="CorA soluble domain-like"/>
    <property type="match status" value="1"/>
</dbReference>
<dbReference type="AlphaFoldDB" id="A0A1V9FBV0"/>
<keyword evidence="10 13" id="KW-0406">Ion transport</keyword>
<comment type="subcellular location">
    <subcellularLocation>
        <location evidence="1">Cell inner membrane</location>
        <topology evidence="1">Multi-pass membrane protein</topology>
    </subcellularLocation>
    <subcellularLocation>
        <location evidence="13">Membrane</location>
        <topology evidence="13">Multi-pass membrane protein</topology>
    </subcellularLocation>
</comment>
<evidence type="ECO:0000256" key="5">
    <source>
        <dbReference type="ARBA" id="ARBA00022475"/>
    </source>
</evidence>
<comment type="similarity">
    <text evidence="2 13">Belongs to the CorA metal ion transporter (MIT) (TC 1.A.35) family.</text>
</comment>
<dbReference type="InterPro" id="IPR045861">
    <property type="entry name" value="CorA_cytoplasmic_dom"/>
</dbReference>
<keyword evidence="15" id="KW-1185">Reference proteome</keyword>
<comment type="catalytic activity">
    <reaction evidence="12">
        <text>Mg(2+)(in) = Mg(2+)(out)</text>
        <dbReference type="Rhea" id="RHEA:29827"/>
        <dbReference type="ChEBI" id="CHEBI:18420"/>
    </reaction>
</comment>
<dbReference type="STRING" id="354355.SAMN05660816_06583"/>
<keyword evidence="7 13" id="KW-0812">Transmembrane</keyword>
<keyword evidence="6" id="KW-0997">Cell inner membrane</keyword>
<evidence type="ECO:0000256" key="4">
    <source>
        <dbReference type="ARBA" id="ARBA00022448"/>
    </source>
</evidence>
<dbReference type="RefSeq" id="WP_081197045.1">
    <property type="nucleotide sequence ID" value="NZ_FOCZ01000022.1"/>
</dbReference>
<evidence type="ECO:0000256" key="2">
    <source>
        <dbReference type="ARBA" id="ARBA00009765"/>
    </source>
</evidence>
<keyword evidence="4 13" id="KW-0813">Transport</keyword>
<dbReference type="InterPro" id="IPR004488">
    <property type="entry name" value="Mg/Co-transport_prot_CorA"/>
</dbReference>
<dbReference type="SUPFAM" id="SSF144083">
    <property type="entry name" value="Magnesium transport protein CorA, transmembrane region"/>
    <property type="match status" value="1"/>
</dbReference>
<feature type="transmembrane region" description="Helical" evidence="13">
    <location>
        <begin position="257"/>
        <end position="277"/>
    </location>
</feature>
<keyword evidence="11 13" id="KW-0472">Membrane</keyword>
<dbReference type="EMBL" id="LVXG01000002">
    <property type="protein sequence ID" value="OQP55845.1"/>
    <property type="molecule type" value="Genomic_DNA"/>
</dbReference>
<dbReference type="Proteomes" id="UP000192610">
    <property type="component" value="Unassembled WGS sequence"/>
</dbReference>
<dbReference type="PANTHER" id="PTHR47685">
    <property type="entry name" value="MAGNESIUM TRANSPORT PROTEIN CORA"/>
    <property type="match status" value="1"/>
</dbReference>
<evidence type="ECO:0000313" key="15">
    <source>
        <dbReference type="Proteomes" id="UP000192610"/>
    </source>
</evidence>
<sequence>MLRVYYHSETEIKKGEGVDCLKQISFEKICWVDLQFPTDHESREVIAVFKIDFNKLKLENELESNPRFYESEDFIFISANFIALKENNFESTPVFIYLLNNVLITERNADLASFEETTKKIKRNRKGFKNGSDVLEGILETKFDFDADFIEQIAKNIASVGRSLSLKNSVDMEGTLLKISDYQEATTLSRESFIDKQRVASALLKSNVFDNKERLKILIKDINAMLEYTSFIFIRLEYLQNTLLGLINIEQNKTIKIFTIVAVVFMPPTLIASIYGMNFKSMPELSWHFGYPLAILLIVGSSLLTLYLFKRKKWL</sequence>
<dbReference type="GO" id="GO:0015087">
    <property type="term" value="F:cobalt ion transmembrane transporter activity"/>
    <property type="evidence" value="ECO:0007669"/>
    <property type="project" value="UniProtKB-UniRule"/>
</dbReference>
<reference evidence="15" key="1">
    <citation type="submission" date="2016-04" db="EMBL/GenBank/DDBJ databases">
        <authorList>
            <person name="Chen L."/>
            <person name="Zhuang W."/>
            <person name="Wang G."/>
        </authorList>
    </citation>
    <scope>NUCLEOTIDE SEQUENCE [LARGE SCALE GENOMIC DNA]</scope>
    <source>
        <strain evidence="15">17621</strain>
    </source>
</reference>
<dbReference type="PANTHER" id="PTHR47685:SF1">
    <property type="entry name" value="MAGNESIUM TRANSPORT PROTEIN CORA"/>
    <property type="match status" value="1"/>
</dbReference>
<evidence type="ECO:0000256" key="3">
    <source>
        <dbReference type="ARBA" id="ARBA00019439"/>
    </source>
</evidence>
<dbReference type="GO" id="GO:0015099">
    <property type="term" value="F:nickel cation transmembrane transporter activity"/>
    <property type="evidence" value="ECO:0007669"/>
    <property type="project" value="TreeGrafter"/>
</dbReference>
<gene>
    <name evidence="13" type="primary">corA</name>
    <name evidence="14" type="ORF">A4H97_19815</name>
</gene>